<dbReference type="InterPro" id="IPR050469">
    <property type="entry name" value="Diguanylate_Cyclase"/>
</dbReference>
<dbReference type="NCBIfam" id="TIGR00254">
    <property type="entry name" value="GGDEF"/>
    <property type="match status" value="1"/>
</dbReference>
<dbReference type="SUPFAM" id="SSF55073">
    <property type="entry name" value="Nucleotide cyclase"/>
    <property type="match status" value="1"/>
</dbReference>
<evidence type="ECO:0000313" key="3">
    <source>
        <dbReference type="EMBL" id="RZD15802.1"/>
    </source>
</evidence>
<dbReference type="Pfam" id="PF00990">
    <property type="entry name" value="GGDEF"/>
    <property type="match status" value="1"/>
</dbReference>
<dbReference type="SMART" id="SM00091">
    <property type="entry name" value="PAS"/>
    <property type="match status" value="3"/>
</dbReference>
<organism evidence="3 4">
    <name type="scientific">Acididesulfobacter guangdongensis</name>
    <dbReference type="NCBI Taxonomy" id="2597225"/>
    <lineage>
        <taxon>Bacteria</taxon>
        <taxon>Deltaproteobacteria</taxon>
        <taxon>Candidatus Acidulodesulfobacterales</taxon>
        <taxon>Candidatus Acididesulfobacter</taxon>
    </lineage>
</organism>
<dbReference type="EMBL" id="SGBC01000004">
    <property type="protein sequence ID" value="RZD15802.1"/>
    <property type="molecule type" value="Genomic_DNA"/>
</dbReference>
<feature type="domain" description="PAS" evidence="1">
    <location>
        <begin position="279"/>
        <end position="312"/>
    </location>
</feature>
<dbReference type="PANTHER" id="PTHR45138:SF9">
    <property type="entry name" value="DIGUANYLATE CYCLASE DGCM-RELATED"/>
    <property type="match status" value="1"/>
</dbReference>
<dbReference type="SMART" id="SM00086">
    <property type="entry name" value="PAC"/>
    <property type="match status" value="3"/>
</dbReference>
<dbReference type="NCBIfam" id="TIGR00229">
    <property type="entry name" value="sensory_box"/>
    <property type="match status" value="3"/>
</dbReference>
<dbReference type="InterPro" id="IPR043128">
    <property type="entry name" value="Rev_trsase/Diguanyl_cyclase"/>
</dbReference>
<protein>
    <submittedName>
        <fullName evidence="3">Sensor domain-containing diguanylate cyclase</fullName>
    </submittedName>
</protein>
<accession>A0A519BEV7</accession>
<name>A0A519BEV7_ACIG2</name>
<reference evidence="3 4" key="1">
    <citation type="journal article" date="2019" name="ISME J.">
        <title>Insights into ecological role of a new deltaproteobacterial order Candidatus Acidulodesulfobacterales by metagenomics and metatranscriptomics.</title>
        <authorList>
            <person name="Tan S."/>
            <person name="Liu J."/>
            <person name="Fang Y."/>
            <person name="Hedlund B.P."/>
            <person name="Lian Z.H."/>
            <person name="Huang L.Y."/>
            <person name="Li J.T."/>
            <person name="Huang L.N."/>
            <person name="Li W.J."/>
            <person name="Jiang H.C."/>
            <person name="Dong H.L."/>
            <person name="Shu W.S."/>
        </authorList>
    </citation>
    <scope>NUCLEOTIDE SEQUENCE [LARGE SCALE GENOMIC DNA]</scope>
    <source>
        <strain evidence="3">AP2</strain>
    </source>
</reference>
<feature type="domain" description="GGDEF" evidence="2">
    <location>
        <begin position="421"/>
        <end position="548"/>
    </location>
</feature>
<dbReference type="InterPro" id="IPR001610">
    <property type="entry name" value="PAC"/>
</dbReference>
<dbReference type="InterPro" id="IPR000014">
    <property type="entry name" value="PAS"/>
</dbReference>
<evidence type="ECO:0000259" key="1">
    <source>
        <dbReference type="PROSITE" id="PS50112"/>
    </source>
</evidence>
<dbReference type="CDD" id="cd01949">
    <property type="entry name" value="GGDEF"/>
    <property type="match status" value="1"/>
</dbReference>
<dbReference type="AlphaFoldDB" id="A0A519BEV7"/>
<dbReference type="Pfam" id="PF13426">
    <property type="entry name" value="PAS_9"/>
    <property type="match status" value="3"/>
</dbReference>
<dbReference type="SMART" id="SM00267">
    <property type="entry name" value="GGDEF"/>
    <property type="match status" value="1"/>
</dbReference>
<dbReference type="FunFam" id="3.30.70.270:FF:000001">
    <property type="entry name" value="Diguanylate cyclase domain protein"/>
    <property type="match status" value="1"/>
</dbReference>
<sequence>MNAAETKTDNDNSFIFYKSLFENHSAIMILVDKSGQIIDVNDAAVEFYGYSKEEFKTMHNYDFNTVPKDELIKYTGQAYNKERSYFTFIHKLKNGELRTVEVHISPISVNGKTFLFSIIHDITEKIELAKKIKESEELFRTLTENMTMGLVLYKEKVIYINPAGEKILGYGENELKSMYVWDLYTDEFKEEAKNGIRRGLSDINYNHYVTFKAIKKSGEEIWLYIYGSSVIYKNEIVRIASFVDITEMVNMRNQIESDKELFKTLIENMPIPVGIYNEKLLFANPAAEKLFGYDKEEFYNKYVWEFFDENDKKFNKIKKSFGKIKNKERFISKYIVRCKKKDGSIIYANFFEMSIVYNGEIAGFGVIHDITDEVLEKRLISEEKEAYKELSEIDELTKIGNRRAFDKKLEELLNAADRYGRALSLIMFDIDRFKDVNDGFGHEIGDYILKEITKLIKRSLRNTDYFFRYGGEEFMIISPETPLSTAKELAERLRLKIEEHDFNIETSLTCSFGITEAVKGDTNASIIFRVDGALYNAKNTGRNKVSWE</sequence>
<dbReference type="Gene3D" id="3.30.70.270">
    <property type="match status" value="1"/>
</dbReference>
<dbReference type="SUPFAM" id="SSF55785">
    <property type="entry name" value="PYP-like sensor domain (PAS domain)"/>
    <property type="match status" value="3"/>
</dbReference>
<dbReference type="PROSITE" id="PS50112">
    <property type="entry name" value="PAS"/>
    <property type="match status" value="3"/>
</dbReference>
<gene>
    <name evidence="3" type="ORF">EVJ46_09800</name>
</gene>
<evidence type="ECO:0000313" key="4">
    <source>
        <dbReference type="Proteomes" id="UP000316562"/>
    </source>
</evidence>
<dbReference type="Gene3D" id="3.30.450.20">
    <property type="entry name" value="PAS domain"/>
    <property type="match status" value="3"/>
</dbReference>
<feature type="domain" description="PAS" evidence="1">
    <location>
        <begin position="156"/>
        <end position="203"/>
    </location>
</feature>
<dbReference type="InterPro" id="IPR035965">
    <property type="entry name" value="PAS-like_dom_sf"/>
</dbReference>
<dbReference type="Proteomes" id="UP000316562">
    <property type="component" value="Unassembled WGS sequence"/>
</dbReference>
<feature type="domain" description="PAS" evidence="1">
    <location>
        <begin position="13"/>
        <end position="55"/>
    </location>
</feature>
<comment type="caution">
    <text evidence="3">The sequence shown here is derived from an EMBL/GenBank/DDBJ whole genome shotgun (WGS) entry which is preliminary data.</text>
</comment>
<evidence type="ECO:0000259" key="2">
    <source>
        <dbReference type="PROSITE" id="PS50887"/>
    </source>
</evidence>
<proteinExistence type="predicted"/>
<dbReference type="CDD" id="cd00130">
    <property type="entry name" value="PAS"/>
    <property type="match status" value="3"/>
</dbReference>
<dbReference type="GO" id="GO:0052621">
    <property type="term" value="F:diguanylate cyclase activity"/>
    <property type="evidence" value="ECO:0007669"/>
    <property type="project" value="TreeGrafter"/>
</dbReference>
<dbReference type="InterPro" id="IPR029787">
    <property type="entry name" value="Nucleotide_cyclase"/>
</dbReference>
<dbReference type="PANTHER" id="PTHR45138">
    <property type="entry name" value="REGULATORY COMPONENTS OF SENSORY TRANSDUCTION SYSTEM"/>
    <property type="match status" value="1"/>
</dbReference>
<dbReference type="InterPro" id="IPR000160">
    <property type="entry name" value="GGDEF_dom"/>
</dbReference>
<dbReference type="PROSITE" id="PS50887">
    <property type="entry name" value="GGDEF"/>
    <property type="match status" value="1"/>
</dbReference>